<proteinExistence type="predicted"/>
<comment type="caution">
    <text evidence="1">The sequence shown here is derived from an EMBL/GenBank/DDBJ whole genome shotgun (WGS) entry which is preliminary data.</text>
</comment>
<evidence type="ECO:0000313" key="1">
    <source>
        <dbReference type="EMBL" id="KKN14114.1"/>
    </source>
</evidence>
<organism evidence="1">
    <name type="scientific">marine sediment metagenome</name>
    <dbReference type="NCBI Taxonomy" id="412755"/>
    <lineage>
        <taxon>unclassified sequences</taxon>
        <taxon>metagenomes</taxon>
        <taxon>ecological metagenomes</taxon>
    </lineage>
</organism>
<dbReference type="AlphaFoldDB" id="A0A0F9N873"/>
<sequence>MSERSKSPKQILEAASPKARKVVNEILSIEHEYQSYRNIGAAGSVEKEIAARIKQLIEREVKR</sequence>
<accession>A0A0F9N873</accession>
<dbReference type="EMBL" id="LAZR01003851">
    <property type="protein sequence ID" value="KKN14114.1"/>
    <property type="molecule type" value="Genomic_DNA"/>
</dbReference>
<gene>
    <name evidence="1" type="ORF">LCGC14_0999430</name>
</gene>
<name>A0A0F9N873_9ZZZZ</name>
<protein>
    <submittedName>
        <fullName evidence="1">Uncharacterized protein</fullName>
    </submittedName>
</protein>
<reference evidence="1" key="1">
    <citation type="journal article" date="2015" name="Nature">
        <title>Complex archaea that bridge the gap between prokaryotes and eukaryotes.</title>
        <authorList>
            <person name="Spang A."/>
            <person name="Saw J.H."/>
            <person name="Jorgensen S.L."/>
            <person name="Zaremba-Niedzwiedzka K."/>
            <person name="Martijn J."/>
            <person name="Lind A.E."/>
            <person name="van Eijk R."/>
            <person name="Schleper C."/>
            <person name="Guy L."/>
            <person name="Ettema T.J."/>
        </authorList>
    </citation>
    <scope>NUCLEOTIDE SEQUENCE</scope>
</reference>